<dbReference type="RefSeq" id="WP_320378318.1">
    <property type="nucleotide sequence ID" value="NZ_JAWDIQ010000001.1"/>
</dbReference>
<dbReference type="EMBL" id="JAWDIQ010000001">
    <property type="protein sequence ID" value="MDY0407507.1"/>
    <property type="molecule type" value="Genomic_DNA"/>
</dbReference>
<dbReference type="Pfam" id="PF06042">
    <property type="entry name" value="NTP_transf_6"/>
    <property type="match status" value="1"/>
</dbReference>
<sequence length="198" mass="22972">MLTSQDDIIELIEADEWMMQILHTAKILALPDWWICAGFIRAKVWDTLHQFTKRTPLPDIDVIYFDPTATDERQEKIYEKQLHKLHKGVPWSVKNEARMHRLHQFPPYTSSVDAISKFPETATAIGVKLDAENNLILAAPHGVTDLLQLHLKPTPFFSSTTERLDIYRSRLSKKNWQLTWNNITVSLIFKTLHATVKN</sequence>
<evidence type="ECO:0000313" key="1">
    <source>
        <dbReference type="EMBL" id="MDY0407507.1"/>
    </source>
</evidence>
<protein>
    <submittedName>
        <fullName evidence="1">Nucleotidyltransferase family protein</fullName>
    </submittedName>
</protein>
<dbReference type="InterPro" id="IPR009267">
    <property type="entry name" value="NTP_transf_6"/>
</dbReference>
<gene>
    <name evidence="1" type="ORF">RWD45_01230</name>
</gene>
<keyword evidence="2" id="KW-1185">Reference proteome</keyword>
<dbReference type="PANTHER" id="PTHR39166">
    <property type="entry name" value="BLL1166 PROTEIN"/>
    <property type="match status" value="1"/>
</dbReference>
<dbReference type="Proteomes" id="UP001275315">
    <property type="component" value="Unassembled WGS sequence"/>
</dbReference>
<name>A0ABU5CMB4_9BACI</name>
<evidence type="ECO:0000313" key="2">
    <source>
        <dbReference type="Proteomes" id="UP001275315"/>
    </source>
</evidence>
<accession>A0ABU5CMB4</accession>
<proteinExistence type="predicted"/>
<dbReference type="PANTHER" id="PTHR39166:SF1">
    <property type="entry name" value="BLL1166 PROTEIN"/>
    <property type="match status" value="1"/>
</dbReference>
<organism evidence="1 2">
    <name type="scientific">Paracerasibacillus soli</name>
    <dbReference type="NCBI Taxonomy" id="480284"/>
    <lineage>
        <taxon>Bacteria</taxon>
        <taxon>Bacillati</taxon>
        <taxon>Bacillota</taxon>
        <taxon>Bacilli</taxon>
        <taxon>Bacillales</taxon>
        <taxon>Bacillaceae</taxon>
        <taxon>Paracerasibacillus</taxon>
    </lineage>
</organism>
<reference evidence="1 2" key="1">
    <citation type="submission" date="2023-10" db="EMBL/GenBank/DDBJ databases">
        <title>Virgibacillus soli CC-YMP-6 genome.</title>
        <authorList>
            <person name="Miliotis G."/>
            <person name="Sengupta P."/>
            <person name="Hameed A."/>
            <person name="Chuvochina M."/>
            <person name="Mcdonagh F."/>
            <person name="Simpson A.C."/>
            <person name="Singh N.K."/>
            <person name="Rekha P.D."/>
            <person name="Raman K."/>
            <person name="Hugenholtz P."/>
            <person name="Venkateswaran K."/>
        </authorList>
    </citation>
    <scope>NUCLEOTIDE SEQUENCE [LARGE SCALE GENOMIC DNA]</scope>
    <source>
        <strain evidence="1 2">CC-YMP-6</strain>
    </source>
</reference>
<comment type="caution">
    <text evidence="1">The sequence shown here is derived from an EMBL/GenBank/DDBJ whole genome shotgun (WGS) entry which is preliminary data.</text>
</comment>